<proteinExistence type="inferred from homology"/>
<keyword evidence="10" id="KW-1185">Reference proteome</keyword>
<evidence type="ECO:0000256" key="6">
    <source>
        <dbReference type="ARBA" id="ARBA00047422"/>
    </source>
</evidence>
<keyword evidence="3 7" id="KW-0808">Transferase</keyword>
<dbReference type="PROSITE" id="PS51679">
    <property type="entry name" value="SAM_MT_C5"/>
    <property type="match status" value="1"/>
</dbReference>
<dbReference type="InterPro" id="IPR001525">
    <property type="entry name" value="C5_MeTfrase"/>
</dbReference>
<feature type="region of interest" description="Disordered" evidence="8">
    <location>
        <begin position="170"/>
        <end position="197"/>
    </location>
</feature>
<dbReference type="Proteomes" id="UP000626180">
    <property type="component" value="Unassembled WGS sequence"/>
</dbReference>
<keyword evidence="5" id="KW-0680">Restriction system</keyword>
<name>A0ABS0FPN9_PSELU</name>
<dbReference type="Gene3D" id="3.40.50.150">
    <property type="entry name" value="Vaccinia Virus protein VP39"/>
    <property type="match status" value="1"/>
</dbReference>
<dbReference type="EMBL" id="JADMCD010000009">
    <property type="protein sequence ID" value="MBF8642303.1"/>
    <property type="molecule type" value="Genomic_DNA"/>
</dbReference>
<comment type="catalytic activity">
    <reaction evidence="6">
        <text>a 2'-deoxycytidine in DNA + S-adenosyl-L-methionine = a 5-methyl-2'-deoxycytidine in DNA + S-adenosyl-L-homocysteine + H(+)</text>
        <dbReference type="Rhea" id="RHEA:13681"/>
        <dbReference type="Rhea" id="RHEA-COMP:11369"/>
        <dbReference type="Rhea" id="RHEA-COMP:11370"/>
        <dbReference type="ChEBI" id="CHEBI:15378"/>
        <dbReference type="ChEBI" id="CHEBI:57856"/>
        <dbReference type="ChEBI" id="CHEBI:59789"/>
        <dbReference type="ChEBI" id="CHEBI:85452"/>
        <dbReference type="ChEBI" id="CHEBI:85454"/>
        <dbReference type="EC" id="2.1.1.37"/>
    </reaction>
</comment>
<comment type="caution">
    <text evidence="9">The sequence shown here is derived from an EMBL/GenBank/DDBJ whole genome shotgun (WGS) entry which is preliminary data.</text>
</comment>
<dbReference type="InterPro" id="IPR018117">
    <property type="entry name" value="C5_DNA_meth_AS"/>
</dbReference>
<dbReference type="InterPro" id="IPR050390">
    <property type="entry name" value="C5-Methyltransferase"/>
</dbReference>
<dbReference type="PANTHER" id="PTHR10629:SF52">
    <property type="entry name" value="DNA (CYTOSINE-5)-METHYLTRANSFERASE 1"/>
    <property type="match status" value="1"/>
</dbReference>
<evidence type="ECO:0000313" key="10">
    <source>
        <dbReference type="Proteomes" id="UP000626180"/>
    </source>
</evidence>
<feature type="active site" evidence="7">
    <location>
        <position position="77"/>
    </location>
</feature>
<evidence type="ECO:0000256" key="7">
    <source>
        <dbReference type="PROSITE-ProRule" id="PRU01016"/>
    </source>
</evidence>
<dbReference type="InterPro" id="IPR029063">
    <property type="entry name" value="SAM-dependent_MTases_sf"/>
</dbReference>
<keyword evidence="2 7" id="KW-0489">Methyltransferase</keyword>
<evidence type="ECO:0000256" key="4">
    <source>
        <dbReference type="ARBA" id="ARBA00022691"/>
    </source>
</evidence>
<dbReference type="GO" id="GO:0008168">
    <property type="term" value="F:methyltransferase activity"/>
    <property type="evidence" value="ECO:0007669"/>
    <property type="project" value="UniProtKB-KW"/>
</dbReference>
<evidence type="ECO:0000256" key="5">
    <source>
        <dbReference type="ARBA" id="ARBA00022747"/>
    </source>
</evidence>
<evidence type="ECO:0000256" key="3">
    <source>
        <dbReference type="ARBA" id="ARBA00022679"/>
    </source>
</evidence>
<dbReference type="EC" id="2.1.1.37" evidence="1"/>
<dbReference type="Pfam" id="PF00145">
    <property type="entry name" value="DNA_methylase"/>
    <property type="match status" value="1"/>
</dbReference>
<comment type="similarity">
    <text evidence="7">Belongs to the class I-like SAM-binding methyltransferase superfamily. C5-methyltransferase family.</text>
</comment>
<dbReference type="SUPFAM" id="SSF53335">
    <property type="entry name" value="S-adenosyl-L-methionine-dependent methyltransferases"/>
    <property type="match status" value="1"/>
</dbReference>
<gene>
    <name evidence="9" type="ORF">IRZ65_16605</name>
</gene>
<dbReference type="PROSITE" id="PS00094">
    <property type="entry name" value="C5_MTASE_1"/>
    <property type="match status" value="1"/>
</dbReference>
<feature type="compositionally biased region" description="Polar residues" evidence="8">
    <location>
        <begin position="170"/>
        <end position="179"/>
    </location>
</feature>
<evidence type="ECO:0000313" key="9">
    <source>
        <dbReference type="EMBL" id="MBF8642303.1"/>
    </source>
</evidence>
<dbReference type="GO" id="GO:0032259">
    <property type="term" value="P:methylation"/>
    <property type="evidence" value="ECO:0007669"/>
    <property type="project" value="UniProtKB-KW"/>
</dbReference>
<organism evidence="9 10">
    <name type="scientific">Pseudomonas luteola</name>
    <dbReference type="NCBI Taxonomy" id="47886"/>
    <lineage>
        <taxon>Bacteria</taxon>
        <taxon>Pseudomonadati</taxon>
        <taxon>Pseudomonadota</taxon>
        <taxon>Gammaproteobacteria</taxon>
        <taxon>Pseudomonadales</taxon>
        <taxon>Pseudomonadaceae</taxon>
        <taxon>Pseudomonas</taxon>
    </lineage>
</organism>
<evidence type="ECO:0000256" key="2">
    <source>
        <dbReference type="ARBA" id="ARBA00022603"/>
    </source>
</evidence>
<sequence length="236" mass="25202">MNELALFAGAGGGILGGHLMGWRTVCAVECDAYAAQVLAQRQNDRALPAFPIWSDVCSFDGRPWRGLVDVVSGGFPCQDISIAGNGKGIDGARSGLWREMARIIGEVRPGWVFVENSPMLVGRGLAMVLGDLAELGYDAEWSCLSASDCQAPHQRDRIWIVAHSSSQGLSLTRSKQTGKNGRKAGRMPPPGCRWPSEPDVGRVANGMAHRVDRLKALGNGQVPRVAATAFTFLSGD</sequence>
<evidence type="ECO:0000256" key="8">
    <source>
        <dbReference type="SAM" id="MobiDB-lite"/>
    </source>
</evidence>
<evidence type="ECO:0000256" key="1">
    <source>
        <dbReference type="ARBA" id="ARBA00011975"/>
    </source>
</evidence>
<reference evidence="9 10" key="1">
    <citation type="submission" date="2020-10" db="EMBL/GenBank/DDBJ databases">
        <title>Genome sequences of Pseudomonas isolates.</title>
        <authorList>
            <person name="Wessels L."/>
            <person name="Reich F."/>
            <person name="Hammerl J."/>
        </authorList>
    </citation>
    <scope>NUCLEOTIDE SEQUENCE [LARGE SCALE GENOMIC DNA]</scope>
    <source>
        <strain evidence="9 10">20-MO00624-0</strain>
    </source>
</reference>
<keyword evidence="4 7" id="KW-0949">S-adenosyl-L-methionine</keyword>
<dbReference type="RefSeq" id="WP_073450197.1">
    <property type="nucleotide sequence ID" value="NZ_FQYS01000009.1"/>
</dbReference>
<accession>A0ABS0FPN9</accession>
<protein>
    <recommendedName>
        <fullName evidence="1">DNA (cytosine-5-)-methyltransferase</fullName>
        <ecNumber evidence="1">2.1.1.37</ecNumber>
    </recommendedName>
</protein>
<dbReference type="PANTHER" id="PTHR10629">
    <property type="entry name" value="CYTOSINE-SPECIFIC METHYLTRANSFERASE"/>
    <property type="match status" value="1"/>
</dbReference>